<keyword evidence="2" id="KW-0540">Nuclease</keyword>
<dbReference type="InterPro" id="IPR019974">
    <property type="entry name" value="XPG_CS"/>
</dbReference>
<dbReference type="AlphaFoldDB" id="A0AAD4TB88"/>
<dbReference type="Proteomes" id="UP001202328">
    <property type="component" value="Unassembled WGS sequence"/>
</dbReference>
<evidence type="ECO:0000256" key="7">
    <source>
        <dbReference type="ARBA" id="ARBA00022839"/>
    </source>
</evidence>
<dbReference type="SUPFAM" id="SSF88723">
    <property type="entry name" value="PIN domain-like"/>
    <property type="match status" value="1"/>
</dbReference>
<keyword evidence="6" id="KW-0378">Hydrolase</keyword>
<evidence type="ECO:0000259" key="11">
    <source>
        <dbReference type="SMART" id="SM00484"/>
    </source>
</evidence>
<dbReference type="InterPro" id="IPR029060">
    <property type="entry name" value="PIN-like_dom_sf"/>
</dbReference>
<evidence type="ECO:0000256" key="1">
    <source>
        <dbReference type="ARBA" id="ARBA00022705"/>
    </source>
</evidence>
<protein>
    <recommendedName>
        <fullName evidence="15">Flap endonuclease 1</fullName>
    </recommendedName>
</protein>
<feature type="domain" description="XPG N-terminal" evidence="12">
    <location>
        <begin position="1"/>
        <end position="91"/>
    </location>
</feature>
<dbReference type="GO" id="GO:0006260">
    <property type="term" value="P:DNA replication"/>
    <property type="evidence" value="ECO:0007669"/>
    <property type="project" value="UniProtKB-KW"/>
</dbReference>
<dbReference type="Pfam" id="PF00752">
    <property type="entry name" value="XPG_N"/>
    <property type="match status" value="1"/>
</dbReference>
<dbReference type="InterPro" id="IPR036279">
    <property type="entry name" value="5-3_exonuclease_C_sf"/>
</dbReference>
<reference evidence="13" key="1">
    <citation type="submission" date="2022-04" db="EMBL/GenBank/DDBJ databases">
        <title>A functionally conserved STORR gene fusion in Papaver species that diverged 16.8 million years ago.</title>
        <authorList>
            <person name="Catania T."/>
        </authorList>
    </citation>
    <scope>NUCLEOTIDE SEQUENCE</scope>
    <source>
        <strain evidence="13">S-188037</strain>
    </source>
</reference>
<dbReference type="SMART" id="SM00484">
    <property type="entry name" value="XPGI"/>
    <property type="match status" value="1"/>
</dbReference>
<dbReference type="FunFam" id="3.40.50.1010:FF:000016">
    <property type="entry name" value="Flap endonuclease 1"/>
    <property type="match status" value="1"/>
</dbReference>
<dbReference type="InterPro" id="IPR006085">
    <property type="entry name" value="XPG_DNA_repair_N"/>
</dbReference>
<keyword evidence="14" id="KW-1185">Reference proteome</keyword>
<dbReference type="PANTHER" id="PTHR11081:SF9">
    <property type="entry name" value="FLAP ENDONUCLEASE 1"/>
    <property type="match status" value="1"/>
</dbReference>
<dbReference type="CDD" id="cd09867">
    <property type="entry name" value="PIN_FEN1"/>
    <property type="match status" value="1"/>
</dbReference>
<evidence type="ECO:0000313" key="13">
    <source>
        <dbReference type="EMBL" id="KAI3946912.1"/>
    </source>
</evidence>
<dbReference type="GO" id="GO:0006281">
    <property type="term" value="P:DNA repair"/>
    <property type="evidence" value="ECO:0007669"/>
    <property type="project" value="UniProtKB-KW"/>
</dbReference>
<evidence type="ECO:0000256" key="5">
    <source>
        <dbReference type="ARBA" id="ARBA00022763"/>
    </source>
</evidence>
<dbReference type="GO" id="GO:0017108">
    <property type="term" value="F:5'-flap endonuclease activity"/>
    <property type="evidence" value="ECO:0007669"/>
    <property type="project" value="TreeGrafter"/>
</dbReference>
<comment type="function">
    <text evidence="10">Structure-specific nuclease with 5'-flap endonuclease and 5'-3' exonuclease activities involved in DNA replication and repair. During DNA replication, cleaves the 5'-overhanging flap structure that is generated by displacement synthesis when DNA polymerase encounters the 5'-end of a downstream Okazaki fragment. It enters the flap from the 5'-end and then tracks to cleave the flap base, leaving a nick for ligation. Also involved in the long patch base excision repair (LP-BER) pathway, by cleaving within the apurinic/apyrimidinic (AP) site-terminated flap. Acts as a genome stabilization factor that prevents flaps from equilibrating into structures that lead to duplications and deletions. Also possesses 5'-3' exonuclease activity on nicked or gapped double-stranded DNA, and exhibits RNase H activity. Also involved in replication and repair of rDNA and in repairing mitochondrial DNA.</text>
</comment>
<dbReference type="InterPro" id="IPR006086">
    <property type="entry name" value="XPG-I_dom"/>
</dbReference>
<keyword evidence="9" id="KW-0234">DNA repair</keyword>
<keyword evidence="7" id="KW-0269">Exonuclease</keyword>
<feature type="domain" description="XPG-I" evidence="11">
    <location>
        <begin position="126"/>
        <end position="197"/>
    </location>
</feature>
<dbReference type="GO" id="GO:0008409">
    <property type="term" value="F:5'-3' exonuclease activity"/>
    <property type="evidence" value="ECO:0007669"/>
    <property type="project" value="TreeGrafter"/>
</dbReference>
<dbReference type="EMBL" id="JAJJMB010003633">
    <property type="protein sequence ID" value="KAI3946912.1"/>
    <property type="molecule type" value="Genomic_DNA"/>
</dbReference>
<proteinExistence type="predicted"/>
<keyword evidence="1" id="KW-0235">DNA replication</keyword>
<dbReference type="Gene3D" id="1.10.150.20">
    <property type="entry name" value="5' to 3' exonuclease, C-terminal subdomain"/>
    <property type="match status" value="1"/>
</dbReference>
<dbReference type="PROSITE" id="PS00841">
    <property type="entry name" value="XPG_1"/>
    <property type="match status" value="1"/>
</dbReference>
<dbReference type="PRINTS" id="PR00853">
    <property type="entry name" value="XPGRADSUPER"/>
</dbReference>
<evidence type="ECO:0000313" key="14">
    <source>
        <dbReference type="Proteomes" id="UP001202328"/>
    </source>
</evidence>
<keyword evidence="4" id="KW-0255">Endonuclease</keyword>
<evidence type="ECO:0000256" key="9">
    <source>
        <dbReference type="ARBA" id="ARBA00023204"/>
    </source>
</evidence>
<evidence type="ECO:0000256" key="4">
    <source>
        <dbReference type="ARBA" id="ARBA00022759"/>
    </source>
</evidence>
<dbReference type="InterPro" id="IPR006084">
    <property type="entry name" value="XPG/Rad2"/>
</dbReference>
<evidence type="ECO:0000256" key="2">
    <source>
        <dbReference type="ARBA" id="ARBA00022722"/>
    </source>
</evidence>
<evidence type="ECO:0008006" key="15">
    <source>
        <dbReference type="Google" id="ProtNLM"/>
    </source>
</evidence>
<keyword evidence="5" id="KW-0227">DNA damage</keyword>
<evidence type="ECO:0000256" key="6">
    <source>
        <dbReference type="ARBA" id="ARBA00022801"/>
    </source>
</evidence>
<comment type="caution">
    <text evidence="13">The sequence shown here is derived from an EMBL/GenBank/DDBJ whole genome shotgun (WGS) entry which is preliminary data.</text>
</comment>
<evidence type="ECO:0000259" key="12">
    <source>
        <dbReference type="SMART" id="SM00485"/>
    </source>
</evidence>
<dbReference type="Pfam" id="PF00867">
    <property type="entry name" value="XPG_I"/>
    <property type="match status" value="1"/>
</dbReference>
<name>A0AAD4TB88_9MAGN</name>
<accession>A0AAD4TB88</accession>
<evidence type="ECO:0000256" key="10">
    <source>
        <dbReference type="ARBA" id="ARBA00029382"/>
    </source>
</evidence>
<dbReference type="SUPFAM" id="SSF47807">
    <property type="entry name" value="5' to 3' exonuclease, C-terminal subdomain"/>
    <property type="match status" value="1"/>
</dbReference>
<keyword evidence="3" id="KW-0479">Metal-binding</keyword>
<sequence length="324" mass="35740">MQKGNLRSYVGRPIAIDASCSIYQFLTVVGRNGTEVLTNQAGEPTSHLYGLFYRTVGLLDAGLKPVYVFDGKPPDLKRQEMAKREDASKGLAAAMEIGDKEVIEKFSKRTVMVTKQHNDDCKKLLGLMGIPSVQASSEAEPECAALCKSGKVYAVSSEDMDTLTFGAPRFLRHLMGPSSKVPVVEFHLEKILTELNLTMDQFIDLCMLCGCDYCPTIRDCLKAHSTAWFYGICVKGLIKFLVEKNGFCDYRVTKAIQKIEAAQNKSFTKQVIVTSSGEKKREMQVCACGMCVAIFKDLDLGMGYTLEFSCGNSEGGSCRLWTDS</sequence>
<organism evidence="13 14">
    <name type="scientific">Papaver atlanticum</name>
    <dbReference type="NCBI Taxonomy" id="357466"/>
    <lineage>
        <taxon>Eukaryota</taxon>
        <taxon>Viridiplantae</taxon>
        <taxon>Streptophyta</taxon>
        <taxon>Embryophyta</taxon>
        <taxon>Tracheophyta</taxon>
        <taxon>Spermatophyta</taxon>
        <taxon>Magnoliopsida</taxon>
        <taxon>Ranunculales</taxon>
        <taxon>Papaveraceae</taxon>
        <taxon>Papaveroideae</taxon>
        <taxon>Papaver</taxon>
    </lineage>
</organism>
<gene>
    <name evidence="13" type="ORF">MKW98_003475</name>
</gene>
<dbReference type="GO" id="GO:0046872">
    <property type="term" value="F:metal ion binding"/>
    <property type="evidence" value="ECO:0007669"/>
    <property type="project" value="UniProtKB-KW"/>
</dbReference>
<evidence type="ECO:0000256" key="3">
    <source>
        <dbReference type="ARBA" id="ARBA00022723"/>
    </source>
</evidence>
<keyword evidence="8" id="KW-0460">Magnesium</keyword>
<dbReference type="PANTHER" id="PTHR11081">
    <property type="entry name" value="FLAP ENDONUCLEASE FAMILY MEMBER"/>
    <property type="match status" value="1"/>
</dbReference>
<dbReference type="Gene3D" id="3.40.50.1010">
    <property type="entry name" value="5'-nuclease"/>
    <property type="match status" value="1"/>
</dbReference>
<evidence type="ECO:0000256" key="8">
    <source>
        <dbReference type="ARBA" id="ARBA00022842"/>
    </source>
</evidence>
<dbReference type="SMART" id="SM00485">
    <property type="entry name" value="XPGN"/>
    <property type="match status" value="1"/>
</dbReference>